<sequence length="192" mass="21618">MTTLLFVRHAHSPWVPNREAERPLSTAGRVAAQRVADQLDDRRIDAVVSSPYERARQTVEPLAVRRDLDVRTDDGFRERALADGPVETVGETFESAVDAVWSDWSFAWPGGESSDEAQARGVAAVERILDRHEGETVAVGTHGQLLTATLHHYDDRFDRTFWREALTTPDVYEARFEGAEMAAIRRLYEPAE</sequence>
<dbReference type="SMART" id="SM00855">
    <property type="entry name" value="PGAM"/>
    <property type="match status" value="1"/>
</dbReference>
<dbReference type="Gene3D" id="3.40.50.1240">
    <property type="entry name" value="Phosphoglycerate mutase-like"/>
    <property type="match status" value="1"/>
</dbReference>
<proteinExistence type="predicted"/>
<dbReference type="RefSeq" id="WP_247419407.1">
    <property type="nucleotide sequence ID" value="NZ_JALLGW010000002.1"/>
</dbReference>
<dbReference type="InterPro" id="IPR029033">
    <property type="entry name" value="His_PPase_superfam"/>
</dbReference>
<dbReference type="AlphaFoldDB" id="A0ABD5RIV1"/>
<dbReference type="InterPro" id="IPR050275">
    <property type="entry name" value="PGM_Phosphatase"/>
</dbReference>
<evidence type="ECO:0000313" key="2">
    <source>
        <dbReference type="Proteomes" id="UP001596099"/>
    </source>
</evidence>
<dbReference type="Pfam" id="PF00300">
    <property type="entry name" value="His_Phos_1"/>
    <property type="match status" value="1"/>
</dbReference>
<gene>
    <name evidence="1" type="ORF">ACFPYI_03575</name>
</gene>
<evidence type="ECO:0000313" key="1">
    <source>
        <dbReference type="EMBL" id="MFC5970401.1"/>
    </source>
</evidence>
<dbReference type="PANTHER" id="PTHR48100:SF59">
    <property type="entry name" value="ADENOSYLCOBALAMIN_ALPHA-RIBAZOLE PHOSPHATASE"/>
    <property type="match status" value="1"/>
</dbReference>
<dbReference type="CDD" id="cd07067">
    <property type="entry name" value="HP_PGM_like"/>
    <property type="match status" value="1"/>
</dbReference>
<dbReference type="InterPro" id="IPR013078">
    <property type="entry name" value="His_Pase_superF_clade-1"/>
</dbReference>
<accession>A0ABD5RIV1</accession>
<dbReference type="EMBL" id="JBHSQH010000001">
    <property type="protein sequence ID" value="MFC5970401.1"/>
    <property type="molecule type" value="Genomic_DNA"/>
</dbReference>
<comment type="caution">
    <text evidence="1">The sequence shown here is derived from an EMBL/GenBank/DDBJ whole genome shotgun (WGS) entry which is preliminary data.</text>
</comment>
<name>A0ABD5RIV1_9EURY</name>
<dbReference type="PANTHER" id="PTHR48100">
    <property type="entry name" value="BROAD-SPECIFICITY PHOSPHATASE YOR283W-RELATED"/>
    <property type="match status" value="1"/>
</dbReference>
<organism evidence="1 2">
    <name type="scientific">Halomarina salina</name>
    <dbReference type="NCBI Taxonomy" id="1872699"/>
    <lineage>
        <taxon>Archaea</taxon>
        <taxon>Methanobacteriati</taxon>
        <taxon>Methanobacteriota</taxon>
        <taxon>Stenosarchaea group</taxon>
        <taxon>Halobacteria</taxon>
        <taxon>Halobacteriales</taxon>
        <taxon>Natronomonadaceae</taxon>
        <taxon>Halomarina</taxon>
    </lineage>
</organism>
<dbReference type="Proteomes" id="UP001596099">
    <property type="component" value="Unassembled WGS sequence"/>
</dbReference>
<dbReference type="SUPFAM" id="SSF53254">
    <property type="entry name" value="Phosphoglycerate mutase-like"/>
    <property type="match status" value="1"/>
</dbReference>
<reference evidence="1 2" key="1">
    <citation type="journal article" date="2019" name="Int. J. Syst. Evol. Microbiol.">
        <title>The Global Catalogue of Microorganisms (GCM) 10K type strain sequencing project: providing services to taxonomists for standard genome sequencing and annotation.</title>
        <authorList>
            <consortium name="The Broad Institute Genomics Platform"/>
            <consortium name="The Broad Institute Genome Sequencing Center for Infectious Disease"/>
            <person name="Wu L."/>
            <person name="Ma J."/>
        </authorList>
    </citation>
    <scope>NUCLEOTIDE SEQUENCE [LARGE SCALE GENOMIC DNA]</scope>
    <source>
        <strain evidence="1 2">CGMCC 1.12543</strain>
    </source>
</reference>
<keyword evidence="2" id="KW-1185">Reference proteome</keyword>
<protein>
    <submittedName>
        <fullName evidence="1">Histidine phosphatase family protein</fullName>
    </submittedName>
</protein>